<proteinExistence type="predicted"/>
<evidence type="ECO:0000259" key="1">
    <source>
        <dbReference type="Pfam" id="PF15749"/>
    </source>
</evidence>
<organism evidence="2 3">
    <name type="scientific">Lactococcus lactis</name>
    <dbReference type="NCBI Taxonomy" id="1358"/>
    <lineage>
        <taxon>Bacteria</taxon>
        <taxon>Bacillati</taxon>
        <taxon>Bacillota</taxon>
        <taxon>Bacilli</taxon>
        <taxon>Lactobacillales</taxon>
        <taxon>Streptococcaceae</taxon>
        <taxon>Lactococcus</taxon>
    </lineage>
</organism>
<dbReference type="RefSeq" id="WP_264654014.1">
    <property type="nucleotide sequence ID" value="NZ_JAOQNN010000002.1"/>
</dbReference>
<name>A0AAW5TVC8_9LACT</name>
<keyword evidence="2" id="KW-0804">Transcription</keyword>
<dbReference type="Proteomes" id="UP001207687">
    <property type="component" value="Unassembled WGS sequence"/>
</dbReference>
<reference evidence="2" key="1">
    <citation type="submission" date="2023-08" db="EMBL/GenBank/DDBJ databases">
        <title>Genomic analyses of the natural microbiome of Caenorhabditis elegans.</title>
        <authorList>
            <person name="Samuel B."/>
        </authorList>
    </citation>
    <scope>NUCLEOTIDE SEQUENCE</scope>
    <source>
        <strain evidence="2">BIGb0220</strain>
    </source>
</reference>
<protein>
    <submittedName>
        <fullName evidence="2">DNA-directed RNA polymerase subunit RPC12/RpoP</fullName>
    </submittedName>
</protein>
<dbReference type="GO" id="GO:0000428">
    <property type="term" value="C:DNA-directed RNA polymerase complex"/>
    <property type="evidence" value="ECO:0007669"/>
    <property type="project" value="UniProtKB-KW"/>
</dbReference>
<evidence type="ECO:0000313" key="3">
    <source>
        <dbReference type="Proteomes" id="UP001207687"/>
    </source>
</evidence>
<dbReference type="InterPro" id="IPR049472">
    <property type="entry name" value="MRNIP_N"/>
</dbReference>
<dbReference type="Pfam" id="PF15749">
    <property type="entry name" value="MRNIP"/>
    <property type="match status" value="1"/>
</dbReference>
<accession>A0AAW5TVC8</accession>
<comment type="caution">
    <text evidence="2">The sequence shown here is derived from an EMBL/GenBank/DDBJ whole genome shotgun (WGS) entry which is preliminary data.</text>
</comment>
<evidence type="ECO:0000313" key="2">
    <source>
        <dbReference type="EMBL" id="MCW2281478.1"/>
    </source>
</evidence>
<dbReference type="EMBL" id="JAOQNN010000002">
    <property type="protein sequence ID" value="MCW2281478.1"/>
    <property type="molecule type" value="Genomic_DNA"/>
</dbReference>
<gene>
    <name evidence="2" type="ORF">M2256_002000</name>
</gene>
<sequence>MALMTTAELKCFQCGKTFPISLYKKPNNITCVFCLSEVEKNMIDRIYNAALTVADLNSHFIKYNQESNEDLFQLHLTTEEVALKSDNS</sequence>
<keyword evidence="2" id="KW-0240">DNA-directed RNA polymerase</keyword>
<feature type="domain" description="MRN complex-interacting protein N-terminal" evidence="1">
    <location>
        <begin position="9"/>
        <end position="75"/>
    </location>
</feature>
<dbReference type="AlphaFoldDB" id="A0AAW5TVC8"/>